<dbReference type="Proteomes" id="UP000184048">
    <property type="component" value="Unassembled WGS sequence"/>
</dbReference>
<keyword evidence="2" id="KW-1185">Reference proteome</keyword>
<reference evidence="1 2" key="1">
    <citation type="submission" date="2016-11" db="EMBL/GenBank/DDBJ databases">
        <authorList>
            <person name="Jaros S."/>
            <person name="Januszkiewicz K."/>
            <person name="Wedrychowicz H."/>
        </authorList>
    </citation>
    <scope>NUCLEOTIDE SEQUENCE [LARGE SCALE GENOMIC DNA]</scope>
    <source>
        <strain evidence="1 2">DSM 18119</strain>
    </source>
</reference>
<dbReference type="RefSeq" id="WP_072836494.1">
    <property type="nucleotide sequence ID" value="NZ_FQUU01000016.1"/>
</dbReference>
<evidence type="ECO:0000313" key="2">
    <source>
        <dbReference type="Proteomes" id="UP000184048"/>
    </source>
</evidence>
<dbReference type="Pfam" id="PF26622">
    <property type="entry name" value="DUF8199"/>
    <property type="match status" value="1"/>
</dbReference>
<dbReference type="InterPro" id="IPR058512">
    <property type="entry name" value="DUF8199"/>
</dbReference>
<dbReference type="STRING" id="1121884.SAMN02745131_03362"/>
<gene>
    <name evidence="1" type="ORF">SAMN02745131_03362</name>
</gene>
<sequence>MKKLLVVILLFVYAVMSTGFVVSLHYCMDQLNSAQFGEATSDKCDRCGMHKEGHCCWDDIKIVKIQTSHLTPNATIEIPSLSPALVTLFSNVIVPVFKTGQSNFPIAHSPPINKQDTYLTNCVFRI</sequence>
<dbReference type="EMBL" id="FQUU01000016">
    <property type="protein sequence ID" value="SHF71184.1"/>
    <property type="molecule type" value="Genomic_DNA"/>
</dbReference>
<dbReference type="OrthoDB" id="676308at2"/>
<dbReference type="NCBIfam" id="NF047658">
    <property type="entry name" value="HYC_CC_PP"/>
    <property type="match status" value="1"/>
</dbReference>
<proteinExistence type="predicted"/>
<name>A0A1M5DWE2_9BACT</name>
<evidence type="ECO:0000313" key="1">
    <source>
        <dbReference type="EMBL" id="SHF71184.1"/>
    </source>
</evidence>
<organism evidence="1 2">
    <name type="scientific">Flavisolibacter ginsengisoli DSM 18119</name>
    <dbReference type="NCBI Taxonomy" id="1121884"/>
    <lineage>
        <taxon>Bacteria</taxon>
        <taxon>Pseudomonadati</taxon>
        <taxon>Bacteroidota</taxon>
        <taxon>Chitinophagia</taxon>
        <taxon>Chitinophagales</taxon>
        <taxon>Chitinophagaceae</taxon>
        <taxon>Flavisolibacter</taxon>
    </lineage>
</organism>
<dbReference type="InterPro" id="IPR058060">
    <property type="entry name" value="HYC_CC_PP"/>
</dbReference>
<protein>
    <submittedName>
        <fullName evidence="1">Uncharacterized protein</fullName>
    </submittedName>
</protein>
<dbReference type="AlphaFoldDB" id="A0A1M5DWE2"/>
<accession>A0A1M5DWE2</accession>